<dbReference type="Proteomes" id="UP000887574">
    <property type="component" value="Unplaced"/>
</dbReference>
<accession>A0A915DIX8</accession>
<keyword evidence="1" id="KW-1185">Reference proteome</keyword>
<dbReference type="WBParaSite" id="jg19941">
    <property type="protein sequence ID" value="jg19941"/>
    <property type="gene ID" value="jg19941"/>
</dbReference>
<organism evidence="1 2">
    <name type="scientific">Ditylenchus dipsaci</name>
    <dbReference type="NCBI Taxonomy" id="166011"/>
    <lineage>
        <taxon>Eukaryota</taxon>
        <taxon>Metazoa</taxon>
        <taxon>Ecdysozoa</taxon>
        <taxon>Nematoda</taxon>
        <taxon>Chromadorea</taxon>
        <taxon>Rhabditida</taxon>
        <taxon>Tylenchina</taxon>
        <taxon>Tylenchomorpha</taxon>
        <taxon>Sphaerularioidea</taxon>
        <taxon>Anguinidae</taxon>
        <taxon>Anguininae</taxon>
        <taxon>Ditylenchus</taxon>
    </lineage>
</organism>
<dbReference type="AlphaFoldDB" id="A0A915DIX8"/>
<name>A0A915DIX8_9BILA</name>
<sequence length="87" mass="9638">MDKPLEQACGNTMSQKVEKTVEEQSEIMIAQHISQMKKHGGGLTLDFAKKQVDYLAEIGGYSLAIPPFPSCTKKTSENVRLLVVEKN</sequence>
<evidence type="ECO:0000313" key="2">
    <source>
        <dbReference type="WBParaSite" id="jg19941"/>
    </source>
</evidence>
<proteinExistence type="predicted"/>
<evidence type="ECO:0000313" key="1">
    <source>
        <dbReference type="Proteomes" id="UP000887574"/>
    </source>
</evidence>
<protein>
    <submittedName>
        <fullName evidence="2">Uncharacterized protein</fullName>
    </submittedName>
</protein>
<reference evidence="2" key="1">
    <citation type="submission" date="2022-11" db="UniProtKB">
        <authorList>
            <consortium name="WormBaseParasite"/>
        </authorList>
    </citation>
    <scope>IDENTIFICATION</scope>
</reference>